<organism evidence="1 2">
    <name type="scientific">Elysia marginata</name>
    <dbReference type="NCBI Taxonomy" id="1093978"/>
    <lineage>
        <taxon>Eukaryota</taxon>
        <taxon>Metazoa</taxon>
        <taxon>Spiralia</taxon>
        <taxon>Lophotrochozoa</taxon>
        <taxon>Mollusca</taxon>
        <taxon>Gastropoda</taxon>
        <taxon>Heterobranchia</taxon>
        <taxon>Euthyneura</taxon>
        <taxon>Panpulmonata</taxon>
        <taxon>Sacoglossa</taxon>
        <taxon>Placobranchoidea</taxon>
        <taxon>Plakobranchidae</taxon>
        <taxon>Elysia</taxon>
    </lineage>
</organism>
<dbReference type="Proteomes" id="UP000762676">
    <property type="component" value="Unassembled WGS sequence"/>
</dbReference>
<evidence type="ECO:0000313" key="1">
    <source>
        <dbReference type="EMBL" id="GFS17329.1"/>
    </source>
</evidence>
<gene>
    <name evidence="1" type="ORF">ElyMa_003235600</name>
</gene>
<protein>
    <submittedName>
        <fullName evidence="1">Uncharacterized protein</fullName>
    </submittedName>
</protein>
<reference evidence="1 2" key="1">
    <citation type="journal article" date="2021" name="Elife">
        <title>Chloroplast acquisition without the gene transfer in kleptoplastic sea slugs, Plakobranchus ocellatus.</title>
        <authorList>
            <person name="Maeda T."/>
            <person name="Takahashi S."/>
            <person name="Yoshida T."/>
            <person name="Shimamura S."/>
            <person name="Takaki Y."/>
            <person name="Nagai Y."/>
            <person name="Toyoda A."/>
            <person name="Suzuki Y."/>
            <person name="Arimoto A."/>
            <person name="Ishii H."/>
            <person name="Satoh N."/>
            <person name="Nishiyama T."/>
            <person name="Hasebe M."/>
            <person name="Maruyama T."/>
            <person name="Minagawa J."/>
            <person name="Obokata J."/>
            <person name="Shigenobu S."/>
        </authorList>
    </citation>
    <scope>NUCLEOTIDE SEQUENCE [LARGE SCALE GENOMIC DNA]</scope>
</reference>
<evidence type="ECO:0000313" key="2">
    <source>
        <dbReference type="Proteomes" id="UP000762676"/>
    </source>
</evidence>
<sequence>MCSRGISSGSSKSTTPQTVSNRFAFAFHSQSTSTQTEVSTDHSLLVTIPRSLVDSRALQPLSMPQGRRRHSSMVDMAIDSAITMDSLERGYLPRGHVSWRSYAAMVGMNILQQIVNF</sequence>
<dbReference type="AlphaFoldDB" id="A0AAV4J3K3"/>
<comment type="caution">
    <text evidence="1">The sequence shown here is derived from an EMBL/GenBank/DDBJ whole genome shotgun (WGS) entry which is preliminary data.</text>
</comment>
<accession>A0AAV4J3K3</accession>
<dbReference type="EMBL" id="BMAT01006665">
    <property type="protein sequence ID" value="GFS17329.1"/>
    <property type="molecule type" value="Genomic_DNA"/>
</dbReference>
<name>A0AAV4J3K3_9GAST</name>
<keyword evidence="2" id="KW-1185">Reference proteome</keyword>
<proteinExistence type="predicted"/>